<reference evidence="1 2" key="2">
    <citation type="journal article" date="2020" name="Cell Rep.">
        <title>Acquisition and Adaptation of Ultra-small Parasitic Reduced Genome Bacteria to Mammalian Hosts.</title>
        <authorList>
            <person name="McLean J.S."/>
            <person name="Bor B."/>
            <person name="Kerns K.A."/>
            <person name="Liu Q."/>
            <person name="To T.T."/>
            <person name="Solden L."/>
            <person name="Hendrickson E.L."/>
            <person name="Wrighton K."/>
            <person name="Shi W."/>
            <person name="He X."/>
        </authorList>
    </citation>
    <scope>NUCLEOTIDE SEQUENCE [LARGE SCALE GENOMIC DNA]</scope>
    <source>
        <strain evidence="1 2">TM7_CMJM_G6_1_HOT_870</strain>
    </source>
</reference>
<proteinExistence type="predicted"/>
<dbReference type="EMBL" id="PRLK01000006">
    <property type="protein sequence ID" value="RYC72526.1"/>
    <property type="molecule type" value="Genomic_DNA"/>
</dbReference>
<dbReference type="RefSeq" id="WP_129718855.1">
    <property type="nucleotide sequence ID" value="NZ_PRLK01000006.1"/>
</dbReference>
<keyword evidence="2" id="KW-1185">Reference proteome</keyword>
<evidence type="ECO:0000313" key="1">
    <source>
        <dbReference type="EMBL" id="RYC72526.1"/>
    </source>
</evidence>
<accession>A0ABY0FI84</accession>
<gene>
    <name evidence="1" type="ORF">G6CMJM_00453</name>
</gene>
<sequence length="84" mass="9693">MVPLVHYHQFHTKAEKMNNLKDKIFPSESDLIKESEHILKGSRYYATSQKGLVKLTSNGNIFNIFYKMISTGDLKVTKVVHVVR</sequence>
<organism evidence="1 2">
    <name type="scientific">Candidatus Nanogingivalis gingivitcus</name>
    <dbReference type="NCBI Taxonomy" id="2171992"/>
    <lineage>
        <taxon>Bacteria</taxon>
        <taxon>Candidatus Saccharimonadota</taxon>
        <taxon>Candidatus Nanosyncoccalia</taxon>
        <taxon>Candidatus Nanogingivales</taxon>
        <taxon>Candidatus Nanogingivalaceae</taxon>
        <taxon>Candidatus Nanogingivalis</taxon>
    </lineage>
</organism>
<protein>
    <submittedName>
        <fullName evidence="1">Uncharacterized protein</fullName>
    </submittedName>
</protein>
<reference evidence="1 2" key="1">
    <citation type="journal article" date="2018" name="bioRxiv">
        <title>Evidence of independent acquisition and adaption of ultra-small bacteria to human hosts across the highly diverse yet reduced genomes of the phylum Saccharibacteria.</title>
        <authorList>
            <person name="McLean J.S."/>
            <person name="Bor B."/>
            <person name="To T.T."/>
            <person name="Liu Q."/>
            <person name="Kearns K.A."/>
            <person name="Solden L.M."/>
            <person name="Wrighton K.C."/>
            <person name="He X."/>
            <person name="Shi W."/>
        </authorList>
    </citation>
    <scope>NUCLEOTIDE SEQUENCE [LARGE SCALE GENOMIC DNA]</scope>
    <source>
        <strain evidence="1 2">TM7_CMJM_G6_1_HOT_870</strain>
    </source>
</reference>
<dbReference type="Proteomes" id="UP001190925">
    <property type="component" value="Unassembled WGS sequence"/>
</dbReference>
<evidence type="ECO:0000313" key="2">
    <source>
        <dbReference type="Proteomes" id="UP001190925"/>
    </source>
</evidence>
<comment type="caution">
    <text evidence="1">The sequence shown here is derived from an EMBL/GenBank/DDBJ whole genome shotgun (WGS) entry which is preliminary data.</text>
</comment>
<name>A0ABY0FI84_9BACT</name>